<proteinExistence type="predicted"/>
<accession>A0A2K0JG52</accession>
<keyword evidence="1" id="KW-0808">Transferase</keyword>
<sequence>MIQVADTIGIRRILIHALSDEAWEFYRKVGFEPSPMDSIKPMN</sequence>
<evidence type="ECO:0000313" key="1">
    <source>
        <dbReference type="EMBL" id="PNO34254.1"/>
    </source>
</evidence>
<dbReference type="AlphaFoldDB" id="A0A2K0JG52"/>
<reference evidence="2" key="1">
    <citation type="submission" date="2017-12" db="EMBL/GenBank/DDBJ databases">
        <title>FDA dAtabase for Regulatory Grade micrObial Sequences (FDA-ARGOS): Supporting development and validation of Infectious Disease Dx tests.</title>
        <authorList>
            <person name="Sichtig H."/>
            <person name="Tallon L."/>
            <person name="Sadzewicz L."/>
            <person name="Sengamalay N."/>
            <person name="Nagaraj S."/>
            <person name="Vavikolanu K."/>
            <person name="Aluvathingal J."/>
            <person name="Nadendla S."/>
            <person name="Pirone D.C."/>
            <person name="Hoffman M."/>
            <person name="Muruvanda T."/>
            <person name="Allard M."/>
            <person name="Evans P."/>
        </authorList>
    </citation>
    <scope>NUCLEOTIDE SEQUENCE [LARGE SCALE GENOMIC DNA]</scope>
    <source>
        <strain evidence="2">FDAARGOS_55</strain>
    </source>
</reference>
<dbReference type="InterPro" id="IPR016181">
    <property type="entry name" value="Acyl_CoA_acyltransferase"/>
</dbReference>
<name>A0A2K0JG52_SALHO</name>
<dbReference type="EMBL" id="JWSP02000004">
    <property type="protein sequence ID" value="PNO34254.1"/>
    <property type="molecule type" value="Genomic_DNA"/>
</dbReference>
<organism evidence="1 2">
    <name type="scientific">Salmonella enterica subsp. houtenae serovar 50:g,z51:-</name>
    <dbReference type="NCBI Taxonomy" id="1173947"/>
    <lineage>
        <taxon>Bacteria</taxon>
        <taxon>Pseudomonadati</taxon>
        <taxon>Pseudomonadota</taxon>
        <taxon>Gammaproteobacteria</taxon>
        <taxon>Enterobacterales</taxon>
        <taxon>Enterobacteriaceae</taxon>
        <taxon>Salmonella</taxon>
    </lineage>
</organism>
<dbReference type="STRING" id="523831.SEHO0A_02593"/>
<dbReference type="GO" id="GO:0016740">
    <property type="term" value="F:transferase activity"/>
    <property type="evidence" value="ECO:0007669"/>
    <property type="project" value="UniProtKB-KW"/>
</dbReference>
<dbReference type="SUPFAM" id="SSF55729">
    <property type="entry name" value="Acyl-CoA N-acyltransferases (Nat)"/>
    <property type="match status" value="1"/>
</dbReference>
<dbReference type="Proteomes" id="UP000236163">
    <property type="component" value="Unassembled WGS sequence"/>
</dbReference>
<evidence type="ECO:0000313" key="2">
    <source>
        <dbReference type="Proteomes" id="UP000236163"/>
    </source>
</evidence>
<comment type="caution">
    <text evidence="1">The sequence shown here is derived from an EMBL/GenBank/DDBJ whole genome shotgun (WGS) entry which is preliminary data.</text>
</comment>
<dbReference type="Gene3D" id="3.40.630.30">
    <property type="match status" value="1"/>
</dbReference>
<protein>
    <submittedName>
        <fullName evidence="1">Acetyltransferase</fullName>
    </submittedName>
</protein>
<gene>
    <name evidence="1" type="ORF">RK55_014405</name>
</gene>